<dbReference type="AlphaFoldDB" id="A0A8T1WGX8"/>
<evidence type="ECO:0000313" key="3">
    <source>
        <dbReference type="Proteomes" id="UP000694044"/>
    </source>
</evidence>
<keyword evidence="3" id="KW-1185">Reference proteome</keyword>
<sequence>MAVDTTPSFKHIGLSALRGNRRRSLTHNAVRRQALEPLAFRENNTAAPPSSKPPALPCHEDPMSSRLWSNGSRSFFLALRRELHFARNALWSSITREIEINAVVPSQVQHFLALVQPTTHTSSG</sequence>
<organism evidence="2 3">
    <name type="scientific">Phytophthora pseudosyringae</name>
    <dbReference type="NCBI Taxonomy" id="221518"/>
    <lineage>
        <taxon>Eukaryota</taxon>
        <taxon>Sar</taxon>
        <taxon>Stramenopiles</taxon>
        <taxon>Oomycota</taxon>
        <taxon>Peronosporomycetes</taxon>
        <taxon>Peronosporales</taxon>
        <taxon>Peronosporaceae</taxon>
        <taxon>Phytophthora</taxon>
    </lineage>
</organism>
<evidence type="ECO:0000256" key="1">
    <source>
        <dbReference type="SAM" id="MobiDB-lite"/>
    </source>
</evidence>
<dbReference type="EMBL" id="JAGDFM010000026">
    <property type="protein sequence ID" value="KAG7390899.1"/>
    <property type="molecule type" value="Genomic_DNA"/>
</dbReference>
<evidence type="ECO:0000313" key="2">
    <source>
        <dbReference type="EMBL" id="KAG7390899.1"/>
    </source>
</evidence>
<reference evidence="2" key="1">
    <citation type="submission" date="2021-02" db="EMBL/GenBank/DDBJ databases">
        <authorList>
            <person name="Palmer J.M."/>
        </authorList>
    </citation>
    <scope>NUCLEOTIDE SEQUENCE</scope>
    <source>
        <strain evidence="2">SCRP734</strain>
    </source>
</reference>
<comment type="caution">
    <text evidence="2">The sequence shown here is derived from an EMBL/GenBank/DDBJ whole genome shotgun (WGS) entry which is preliminary data.</text>
</comment>
<accession>A0A8T1WGX8</accession>
<name>A0A8T1WGX8_9STRA</name>
<feature type="region of interest" description="Disordered" evidence="1">
    <location>
        <begin position="36"/>
        <end position="63"/>
    </location>
</feature>
<dbReference type="Proteomes" id="UP000694044">
    <property type="component" value="Unassembled WGS sequence"/>
</dbReference>
<proteinExistence type="predicted"/>
<gene>
    <name evidence="2" type="ORF">PHYPSEUDO_006383</name>
</gene>
<protein>
    <submittedName>
        <fullName evidence="2">Uncharacterized protein</fullName>
    </submittedName>
</protein>